<protein>
    <submittedName>
        <fullName evidence="2">Uncharacterized protein</fullName>
    </submittedName>
</protein>
<dbReference type="RefSeq" id="XP_041216251.1">
    <property type="nucleotide sequence ID" value="XM_041363500.1"/>
</dbReference>
<accession>A0AAD4DMW0</accession>
<evidence type="ECO:0000256" key="1">
    <source>
        <dbReference type="SAM" id="MobiDB-lite"/>
    </source>
</evidence>
<proteinExistence type="predicted"/>
<feature type="compositionally biased region" description="Pro residues" evidence="1">
    <location>
        <begin position="101"/>
        <end position="111"/>
    </location>
</feature>
<feature type="region of interest" description="Disordered" evidence="1">
    <location>
        <begin position="83"/>
        <end position="121"/>
    </location>
</feature>
<name>A0AAD4DMW0_9AGAM</name>
<dbReference type="EMBL" id="JABBWK010000426">
    <property type="protein sequence ID" value="KAG1884229.1"/>
    <property type="molecule type" value="Genomic_DNA"/>
</dbReference>
<evidence type="ECO:0000313" key="3">
    <source>
        <dbReference type="Proteomes" id="UP001195769"/>
    </source>
</evidence>
<dbReference type="AlphaFoldDB" id="A0AAD4DMW0"/>
<comment type="caution">
    <text evidence="2">The sequence shown here is derived from an EMBL/GenBank/DDBJ whole genome shotgun (WGS) entry which is preliminary data.</text>
</comment>
<gene>
    <name evidence="2" type="ORF">F5891DRAFT_1090798</name>
</gene>
<dbReference type="GeneID" id="64657798"/>
<organism evidence="2 3">
    <name type="scientific">Suillus fuscotomentosus</name>
    <dbReference type="NCBI Taxonomy" id="1912939"/>
    <lineage>
        <taxon>Eukaryota</taxon>
        <taxon>Fungi</taxon>
        <taxon>Dikarya</taxon>
        <taxon>Basidiomycota</taxon>
        <taxon>Agaricomycotina</taxon>
        <taxon>Agaricomycetes</taxon>
        <taxon>Agaricomycetidae</taxon>
        <taxon>Boletales</taxon>
        <taxon>Suillineae</taxon>
        <taxon>Suillaceae</taxon>
        <taxon>Suillus</taxon>
    </lineage>
</organism>
<sequence length="121" mass="12783">MLQIIYRHKPSIALLIHTLGLYVSCSDYGYSLQELTLPGQDAHAISSRTRTSSAVDEIAVPLAKVDVSEEASEILEGNMVVVRAGIPDKDSGEDPDEDPESPSPSPPPPPTSSSAALGLNT</sequence>
<keyword evidence="3" id="KW-1185">Reference proteome</keyword>
<dbReference type="Proteomes" id="UP001195769">
    <property type="component" value="Unassembled WGS sequence"/>
</dbReference>
<reference evidence="2" key="1">
    <citation type="journal article" date="2020" name="New Phytol.">
        <title>Comparative genomics reveals dynamic genome evolution in host specialist ectomycorrhizal fungi.</title>
        <authorList>
            <person name="Lofgren L.A."/>
            <person name="Nguyen N.H."/>
            <person name="Vilgalys R."/>
            <person name="Ruytinx J."/>
            <person name="Liao H.L."/>
            <person name="Branco S."/>
            <person name="Kuo A."/>
            <person name="LaButti K."/>
            <person name="Lipzen A."/>
            <person name="Andreopoulos W."/>
            <person name="Pangilinan J."/>
            <person name="Riley R."/>
            <person name="Hundley H."/>
            <person name="Na H."/>
            <person name="Barry K."/>
            <person name="Grigoriev I.V."/>
            <person name="Stajich J.E."/>
            <person name="Kennedy P.G."/>
        </authorList>
    </citation>
    <scope>NUCLEOTIDE SEQUENCE</scope>
    <source>
        <strain evidence="2">FC203</strain>
    </source>
</reference>
<evidence type="ECO:0000313" key="2">
    <source>
        <dbReference type="EMBL" id="KAG1884229.1"/>
    </source>
</evidence>